<organism evidence="7 8">
    <name type="scientific">Parapedobacter composti</name>
    <dbReference type="NCBI Taxonomy" id="623281"/>
    <lineage>
        <taxon>Bacteria</taxon>
        <taxon>Pseudomonadati</taxon>
        <taxon>Bacteroidota</taxon>
        <taxon>Sphingobacteriia</taxon>
        <taxon>Sphingobacteriales</taxon>
        <taxon>Sphingobacteriaceae</taxon>
        <taxon>Parapedobacter</taxon>
    </lineage>
</organism>
<keyword evidence="4" id="KW-0804">Transcription</keyword>
<keyword evidence="8" id="KW-1185">Reference proteome</keyword>
<dbReference type="Pfam" id="PF04542">
    <property type="entry name" value="Sigma70_r2"/>
    <property type="match status" value="1"/>
</dbReference>
<dbReference type="RefSeq" id="WP_139215918.1">
    <property type="nucleotide sequence ID" value="NZ_FOLL01000016.1"/>
</dbReference>
<dbReference type="GO" id="GO:0003677">
    <property type="term" value="F:DNA binding"/>
    <property type="evidence" value="ECO:0007669"/>
    <property type="project" value="InterPro"/>
</dbReference>
<dbReference type="NCBIfam" id="TIGR02985">
    <property type="entry name" value="Sig70_bacteroi1"/>
    <property type="match status" value="1"/>
</dbReference>
<dbReference type="InterPro" id="IPR014327">
    <property type="entry name" value="RNA_pol_sigma70_bacteroid"/>
</dbReference>
<protein>
    <submittedName>
        <fullName evidence="7">RNA polymerase sigma-70 factor, ECF subfamily</fullName>
    </submittedName>
</protein>
<evidence type="ECO:0000256" key="4">
    <source>
        <dbReference type="ARBA" id="ARBA00023163"/>
    </source>
</evidence>
<dbReference type="GO" id="GO:0006352">
    <property type="term" value="P:DNA-templated transcription initiation"/>
    <property type="evidence" value="ECO:0007669"/>
    <property type="project" value="InterPro"/>
</dbReference>
<evidence type="ECO:0000256" key="2">
    <source>
        <dbReference type="ARBA" id="ARBA00023015"/>
    </source>
</evidence>
<accession>A0A1I1KPA1</accession>
<evidence type="ECO:0000259" key="6">
    <source>
        <dbReference type="Pfam" id="PF08281"/>
    </source>
</evidence>
<name>A0A1I1KPA1_9SPHI</name>
<dbReference type="EMBL" id="FOLL01000016">
    <property type="protein sequence ID" value="SFC62597.1"/>
    <property type="molecule type" value="Genomic_DNA"/>
</dbReference>
<dbReference type="STRING" id="623281.SAMN05421747_116120"/>
<evidence type="ECO:0000256" key="1">
    <source>
        <dbReference type="ARBA" id="ARBA00010641"/>
    </source>
</evidence>
<dbReference type="InterPro" id="IPR036388">
    <property type="entry name" value="WH-like_DNA-bd_sf"/>
</dbReference>
<keyword evidence="2" id="KW-0805">Transcription regulation</keyword>
<dbReference type="PANTHER" id="PTHR43133:SF46">
    <property type="entry name" value="RNA POLYMERASE SIGMA-70 FACTOR ECF SUBFAMILY"/>
    <property type="match status" value="1"/>
</dbReference>
<dbReference type="AlphaFoldDB" id="A0A1I1KPA1"/>
<reference evidence="7 8" key="1">
    <citation type="submission" date="2016-10" db="EMBL/GenBank/DDBJ databases">
        <authorList>
            <person name="de Groot N.N."/>
        </authorList>
    </citation>
    <scope>NUCLEOTIDE SEQUENCE [LARGE SCALE GENOMIC DNA]</scope>
    <source>
        <strain evidence="7 8">DSM 22900</strain>
    </source>
</reference>
<dbReference type="InterPro" id="IPR014284">
    <property type="entry name" value="RNA_pol_sigma-70_dom"/>
</dbReference>
<dbReference type="InterPro" id="IPR013324">
    <property type="entry name" value="RNA_pol_sigma_r3/r4-like"/>
</dbReference>
<dbReference type="InterPro" id="IPR007627">
    <property type="entry name" value="RNA_pol_sigma70_r2"/>
</dbReference>
<dbReference type="Gene3D" id="1.10.1740.10">
    <property type="match status" value="1"/>
</dbReference>
<dbReference type="InterPro" id="IPR013325">
    <property type="entry name" value="RNA_pol_sigma_r2"/>
</dbReference>
<dbReference type="SUPFAM" id="SSF88659">
    <property type="entry name" value="Sigma3 and sigma4 domains of RNA polymerase sigma factors"/>
    <property type="match status" value="1"/>
</dbReference>
<dbReference type="InterPro" id="IPR039425">
    <property type="entry name" value="RNA_pol_sigma-70-like"/>
</dbReference>
<gene>
    <name evidence="7" type="ORF">SAMN05421747_116120</name>
</gene>
<sequence length="196" mass="22676">MPQTYNTSTDAYLLEEAGLGNEAAFAVLFERYFHKLHRFALKHLRDECVAEELVMDLMVNIWNKRKQLRPEISIAPYLYRALRNAIIDCYRQQQSPVLFQDELPESSAADTDADHAVHAKELNAWYLRQLNSLPVTQRTAFQLSRDEGLSYPQIAAKMNVSVKAVEKYISKTLVNLRKKFQYGTNCLIIFLISLIF</sequence>
<dbReference type="PANTHER" id="PTHR43133">
    <property type="entry name" value="RNA POLYMERASE ECF-TYPE SIGMA FACTO"/>
    <property type="match status" value="1"/>
</dbReference>
<dbReference type="OrthoDB" id="711087at2"/>
<proteinExistence type="inferred from homology"/>
<dbReference type="GO" id="GO:0016987">
    <property type="term" value="F:sigma factor activity"/>
    <property type="evidence" value="ECO:0007669"/>
    <property type="project" value="UniProtKB-KW"/>
</dbReference>
<dbReference type="Proteomes" id="UP000199577">
    <property type="component" value="Unassembled WGS sequence"/>
</dbReference>
<evidence type="ECO:0000313" key="7">
    <source>
        <dbReference type="EMBL" id="SFC62597.1"/>
    </source>
</evidence>
<feature type="domain" description="RNA polymerase sigma factor 70 region 4 type 2" evidence="6">
    <location>
        <begin position="126"/>
        <end position="173"/>
    </location>
</feature>
<evidence type="ECO:0000313" key="8">
    <source>
        <dbReference type="Proteomes" id="UP000199577"/>
    </source>
</evidence>
<evidence type="ECO:0000259" key="5">
    <source>
        <dbReference type="Pfam" id="PF04542"/>
    </source>
</evidence>
<dbReference type="InterPro" id="IPR013249">
    <property type="entry name" value="RNA_pol_sigma70_r4_t2"/>
</dbReference>
<dbReference type="Pfam" id="PF08281">
    <property type="entry name" value="Sigma70_r4_2"/>
    <property type="match status" value="1"/>
</dbReference>
<evidence type="ECO:0000256" key="3">
    <source>
        <dbReference type="ARBA" id="ARBA00023082"/>
    </source>
</evidence>
<dbReference type="NCBIfam" id="TIGR02937">
    <property type="entry name" value="sigma70-ECF"/>
    <property type="match status" value="1"/>
</dbReference>
<keyword evidence="3" id="KW-0731">Sigma factor</keyword>
<feature type="domain" description="RNA polymerase sigma-70 region 2" evidence="5">
    <location>
        <begin position="28"/>
        <end position="94"/>
    </location>
</feature>
<dbReference type="Gene3D" id="1.10.10.10">
    <property type="entry name" value="Winged helix-like DNA-binding domain superfamily/Winged helix DNA-binding domain"/>
    <property type="match status" value="1"/>
</dbReference>
<comment type="similarity">
    <text evidence="1">Belongs to the sigma-70 factor family. ECF subfamily.</text>
</comment>
<dbReference type="SUPFAM" id="SSF88946">
    <property type="entry name" value="Sigma2 domain of RNA polymerase sigma factors"/>
    <property type="match status" value="1"/>
</dbReference>